<dbReference type="Pfam" id="PF00155">
    <property type="entry name" value="Aminotran_1_2"/>
    <property type="match status" value="1"/>
</dbReference>
<dbReference type="NCBIfam" id="TIGR01140">
    <property type="entry name" value="L_thr_O3P_dcar"/>
    <property type="match status" value="1"/>
</dbReference>
<comment type="catalytic activity">
    <reaction evidence="9">
        <text>O-phospho-L-threonine + H(+) = (R)-1-aminopropan-2-yl phosphate + CO2</text>
        <dbReference type="Rhea" id="RHEA:11492"/>
        <dbReference type="ChEBI" id="CHEBI:15378"/>
        <dbReference type="ChEBI" id="CHEBI:16526"/>
        <dbReference type="ChEBI" id="CHEBI:58563"/>
        <dbReference type="ChEBI" id="CHEBI:58675"/>
        <dbReference type="EC" id="4.1.1.81"/>
    </reaction>
</comment>
<dbReference type="EC" id="4.1.1.81" evidence="4"/>
<dbReference type="InterPro" id="IPR004839">
    <property type="entry name" value="Aminotransferase_I/II_large"/>
</dbReference>
<dbReference type="InterPro" id="IPR004838">
    <property type="entry name" value="NHTrfase_class1_PyrdxlP-BS"/>
</dbReference>
<dbReference type="InterPro" id="IPR015424">
    <property type="entry name" value="PyrdxlP-dep_Trfase"/>
</dbReference>
<evidence type="ECO:0000256" key="2">
    <source>
        <dbReference type="ARBA" id="ARBA00003444"/>
    </source>
</evidence>
<comment type="function">
    <text evidence="2">Decarboxylates L-threonine-O-3-phosphate to yield (R)-1-amino-2-propanol O-2-phosphate, the precursor for the linkage between the nucleotide loop and the corrin ring in cobalamin.</text>
</comment>
<keyword evidence="12" id="KW-1185">Reference proteome</keyword>
<evidence type="ECO:0000313" key="12">
    <source>
        <dbReference type="Proteomes" id="UP001433071"/>
    </source>
</evidence>
<evidence type="ECO:0000256" key="1">
    <source>
        <dbReference type="ARBA" id="ARBA00001933"/>
    </source>
</evidence>
<feature type="domain" description="Aminotransferase class I/classII large" evidence="10">
    <location>
        <begin position="100"/>
        <end position="309"/>
    </location>
</feature>
<proteinExistence type="predicted"/>
<reference evidence="11 12" key="1">
    <citation type="journal article" date="2024" name="Proc. Natl. Acad. Sci. U.S.A.">
        <title>The evolutionary genomics of adaptation to stress in wild rhizobium bacteria.</title>
        <authorList>
            <person name="Kehlet-Delgado H."/>
            <person name="Montoya A.P."/>
            <person name="Jensen K.T."/>
            <person name="Wendlandt C.E."/>
            <person name="Dexheimer C."/>
            <person name="Roberts M."/>
            <person name="Torres Martinez L."/>
            <person name="Friesen M.L."/>
            <person name="Griffitts J.S."/>
            <person name="Porter S.S."/>
        </authorList>
    </citation>
    <scope>NUCLEOTIDE SEQUENCE [LARGE SCALE GENOMIC DNA]</scope>
    <source>
        <strain evidence="11 12">M0641</strain>
    </source>
</reference>
<evidence type="ECO:0000313" key="11">
    <source>
        <dbReference type="EMBL" id="MER9406790.1"/>
    </source>
</evidence>
<evidence type="ECO:0000256" key="9">
    <source>
        <dbReference type="ARBA" id="ARBA00048531"/>
    </source>
</evidence>
<dbReference type="PANTHER" id="PTHR42885">
    <property type="entry name" value="HISTIDINOL-PHOSPHATE AMINOTRANSFERASE-RELATED"/>
    <property type="match status" value="1"/>
</dbReference>
<sequence>MKLSDGAIAAVDHGGSLGRASALFPHAPQPFVDLSTGINPHSYPLFDLPATALSRLPEAARLHELAKVAADAYGAPSALHVAAAPGTQILLPRVASLVSPGRALVLGPTYAEHARAAAIAGHAVAEVEDVEALAAADLAIVVNPNNPDGRVVSRERLLRLAGDLRAKGGLLVVDEAFMDVGPHVESLAGDVGQGGIVVLRSFGKFFGLAGLRLGFALSDTLTVESLETQFGPWAVAGPALEYGIRALADSGWQADMRRRLAEDAARLDALFARFGIPVAGGTTLFRYLQMPDAGGLFSALGERGILLRHFADRPQVLRAGLPGRQEEWQRLESALAGWDARRDDSAREIAR</sequence>
<dbReference type="PROSITE" id="PS00105">
    <property type="entry name" value="AA_TRANSFER_CLASS_1"/>
    <property type="match status" value="1"/>
</dbReference>
<dbReference type="CDD" id="cd00609">
    <property type="entry name" value="AAT_like"/>
    <property type="match status" value="1"/>
</dbReference>
<keyword evidence="7 11" id="KW-0456">Lyase</keyword>
<comment type="pathway">
    <text evidence="3">Cofactor biosynthesis; adenosylcobalamin biosynthesis.</text>
</comment>
<dbReference type="GO" id="GO:0048472">
    <property type="term" value="F:threonine-phosphate decarboxylase activity"/>
    <property type="evidence" value="ECO:0007669"/>
    <property type="project" value="UniProtKB-EC"/>
</dbReference>
<dbReference type="Proteomes" id="UP001433071">
    <property type="component" value="Unassembled WGS sequence"/>
</dbReference>
<accession>A0ABV1Z4Q3</accession>
<evidence type="ECO:0000256" key="5">
    <source>
        <dbReference type="ARBA" id="ARBA00022573"/>
    </source>
</evidence>
<organism evidence="11 12">
    <name type="scientific">Mesorhizobium caraganae</name>
    <dbReference type="NCBI Taxonomy" id="483206"/>
    <lineage>
        <taxon>Bacteria</taxon>
        <taxon>Pseudomonadati</taxon>
        <taxon>Pseudomonadota</taxon>
        <taxon>Alphaproteobacteria</taxon>
        <taxon>Hyphomicrobiales</taxon>
        <taxon>Phyllobacteriaceae</taxon>
        <taxon>Mesorhizobium</taxon>
    </lineage>
</organism>
<keyword evidence="6" id="KW-0663">Pyridoxal phosphate</keyword>
<dbReference type="Gene3D" id="3.40.640.10">
    <property type="entry name" value="Type I PLP-dependent aspartate aminotransferase-like (Major domain)"/>
    <property type="match status" value="1"/>
</dbReference>
<keyword evidence="5" id="KW-0169">Cobalamin biosynthesis</keyword>
<dbReference type="PANTHER" id="PTHR42885:SF1">
    <property type="entry name" value="THREONINE-PHOSPHATE DECARBOXYLASE"/>
    <property type="match status" value="1"/>
</dbReference>
<dbReference type="EMBL" id="JAMYQB010000020">
    <property type="protein sequence ID" value="MER9406790.1"/>
    <property type="molecule type" value="Genomic_DNA"/>
</dbReference>
<dbReference type="InterPro" id="IPR015422">
    <property type="entry name" value="PyrdxlP-dep_Trfase_small"/>
</dbReference>
<evidence type="ECO:0000256" key="6">
    <source>
        <dbReference type="ARBA" id="ARBA00022898"/>
    </source>
</evidence>
<comment type="cofactor">
    <cofactor evidence="1">
        <name>pyridoxal 5'-phosphate</name>
        <dbReference type="ChEBI" id="CHEBI:597326"/>
    </cofactor>
</comment>
<dbReference type="InterPro" id="IPR015421">
    <property type="entry name" value="PyrdxlP-dep_Trfase_major"/>
</dbReference>
<dbReference type="InterPro" id="IPR005860">
    <property type="entry name" value="CobD"/>
</dbReference>
<dbReference type="RefSeq" id="WP_352560321.1">
    <property type="nucleotide sequence ID" value="NZ_JAMYQB010000020.1"/>
</dbReference>
<dbReference type="SUPFAM" id="SSF53383">
    <property type="entry name" value="PLP-dependent transferases"/>
    <property type="match status" value="1"/>
</dbReference>
<evidence type="ECO:0000256" key="3">
    <source>
        <dbReference type="ARBA" id="ARBA00004953"/>
    </source>
</evidence>
<gene>
    <name evidence="11" type="primary">cobD</name>
    <name evidence="11" type="ORF">NKI36_22410</name>
</gene>
<evidence type="ECO:0000256" key="4">
    <source>
        <dbReference type="ARBA" id="ARBA00012285"/>
    </source>
</evidence>
<evidence type="ECO:0000259" key="10">
    <source>
        <dbReference type="Pfam" id="PF00155"/>
    </source>
</evidence>
<protein>
    <recommendedName>
        <fullName evidence="4">threonine-phosphate decarboxylase</fullName>
        <ecNumber evidence="4">4.1.1.81</ecNumber>
    </recommendedName>
    <alternativeName>
        <fullName evidence="8">L-threonine-O-3-phosphate decarboxylase</fullName>
    </alternativeName>
</protein>
<evidence type="ECO:0000256" key="7">
    <source>
        <dbReference type="ARBA" id="ARBA00023239"/>
    </source>
</evidence>
<name>A0ABV1Z4Q3_9HYPH</name>
<evidence type="ECO:0000256" key="8">
    <source>
        <dbReference type="ARBA" id="ARBA00029996"/>
    </source>
</evidence>
<dbReference type="Gene3D" id="3.90.1150.10">
    <property type="entry name" value="Aspartate Aminotransferase, domain 1"/>
    <property type="match status" value="1"/>
</dbReference>
<comment type="caution">
    <text evidence="11">The sequence shown here is derived from an EMBL/GenBank/DDBJ whole genome shotgun (WGS) entry which is preliminary data.</text>
</comment>